<reference evidence="8" key="1">
    <citation type="submission" date="2009-02" db="EMBL/GenBank/DDBJ databases">
        <title>The Genome Sequence of Ajellomyces capsulatus strain G186AR.</title>
        <authorList>
            <consortium name="The Broad Institute Genome Sequencing Platform"/>
            <person name="Champion M."/>
            <person name="Cuomo C."/>
            <person name="Ma L.-J."/>
            <person name="Henn M.R."/>
            <person name="Sil A."/>
            <person name="Goldman B."/>
            <person name="Young S.K."/>
            <person name="Kodira C.D."/>
            <person name="Zeng Q."/>
            <person name="Koehrsen M."/>
            <person name="Alvarado L."/>
            <person name="Berlin A."/>
            <person name="Borenstein D."/>
            <person name="Chen Z."/>
            <person name="Engels R."/>
            <person name="Freedman E."/>
            <person name="Gellesch M."/>
            <person name="Goldberg J."/>
            <person name="Griggs A."/>
            <person name="Gujja S."/>
            <person name="Heiman D."/>
            <person name="Hepburn T."/>
            <person name="Howarth C."/>
            <person name="Jen D."/>
            <person name="Larson L."/>
            <person name="Lewis B."/>
            <person name="Mehta T."/>
            <person name="Park D."/>
            <person name="Pearson M."/>
            <person name="Roberts A."/>
            <person name="Saif S."/>
            <person name="Shea T."/>
            <person name="Shenoy N."/>
            <person name="Sisk P."/>
            <person name="Stolte C."/>
            <person name="Sykes S."/>
            <person name="Walk T."/>
            <person name="White J."/>
            <person name="Yandava C."/>
            <person name="Klein B."/>
            <person name="McEwen J.G."/>
            <person name="Puccia R."/>
            <person name="Goldman G.H."/>
            <person name="Felipe M.S."/>
            <person name="Nino-Vega G."/>
            <person name="San-Blas G."/>
            <person name="Taylor J."/>
            <person name="Mendoza L."/>
            <person name="Galagan J."/>
            <person name="Nusbaum C."/>
            <person name="Birren B."/>
        </authorList>
    </citation>
    <scope>NUCLEOTIDE SEQUENCE</scope>
    <source>
        <strain evidence="8">G186AR</strain>
    </source>
</reference>
<dbReference type="InterPro" id="IPR050546">
    <property type="entry name" value="Glycosyl_Hydrlase_16"/>
</dbReference>
<feature type="transmembrane region" description="Helical" evidence="6">
    <location>
        <begin position="21"/>
        <end position="39"/>
    </location>
</feature>
<dbReference type="Pfam" id="PF26113">
    <property type="entry name" value="GH16_XgeA"/>
    <property type="match status" value="1"/>
</dbReference>
<accession>C0NFK7</accession>
<dbReference type="InParanoid" id="C0NFK7"/>
<dbReference type="RefSeq" id="XP_045290508.1">
    <property type="nucleotide sequence ID" value="XM_045428722.1"/>
</dbReference>
<dbReference type="InterPro" id="IPR013320">
    <property type="entry name" value="ConA-like_dom_sf"/>
</dbReference>
<dbReference type="VEuPathDB" id="FungiDB:I7I50_02635"/>
<keyword evidence="5" id="KW-0326">Glycosidase</keyword>
<keyword evidence="6" id="KW-0812">Transmembrane</keyword>
<dbReference type="GeneID" id="69034689"/>
<protein>
    <recommendedName>
        <fullName evidence="3">endo-1,3(4)-beta-glucanase</fullName>
        <ecNumber evidence="3">3.2.1.6</ecNumber>
    </recommendedName>
</protein>
<dbReference type="CDD" id="cd02181">
    <property type="entry name" value="GH16_fungal_Lam16A_glucanase"/>
    <property type="match status" value="1"/>
</dbReference>
<dbReference type="InterPro" id="IPR000757">
    <property type="entry name" value="Beta-glucanase-like"/>
</dbReference>
<comment type="similarity">
    <text evidence="2">Belongs to the glycosyl hydrolase 16 family.</text>
</comment>
<sequence length="335" mass="36580">MTRNGPSTMRLARPRRVKRGVRGDAVVFVVFSQAAYILVDDYTAANFFSEFDFFSSDDPTHGYVNYLDRTAAKSQGLAFTANNAIYMGVDFKNVASGRGRSSVRLTSNKAYDSGLIIVDIEHMPGGICGTWPAFWMFGPNWPNNGEIDIIEGVHEQTSNLMAMHTKPGCRITNSGDFAGDILTPDCDVHAPGQPANAGCSVQSKDTASYGAWFNANGGGVYATEISETAVTIWFFPRNTVPGDIETGTPNPKAWPKPMAKFHGACDIAANIKQQKIVFDTTFCGDWAGSVWSTSSCAAKAATCQEFVQHNPTAFKEAYWNVNYVRYFSNKVPGVY</sequence>
<dbReference type="EMBL" id="GG663364">
    <property type="protein sequence ID" value="EEH10028.1"/>
    <property type="molecule type" value="Genomic_DNA"/>
</dbReference>
<dbReference type="PHI-base" id="PHI:6265"/>
<keyword evidence="6" id="KW-0472">Membrane</keyword>
<evidence type="ECO:0000256" key="3">
    <source>
        <dbReference type="ARBA" id="ARBA00012599"/>
    </source>
</evidence>
<dbReference type="AlphaFoldDB" id="C0NFK7"/>
<evidence type="ECO:0000256" key="5">
    <source>
        <dbReference type="ARBA" id="ARBA00023295"/>
    </source>
</evidence>
<dbReference type="HOGENOM" id="CLU_016972_1_1_1"/>
<evidence type="ECO:0000256" key="6">
    <source>
        <dbReference type="SAM" id="Phobius"/>
    </source>
</evidence>
<evidence type="ECO:0000256" key="4">
    <source>
        <dbReference type="ARBA" id="ARBA00022801"/>
    </source>
</evidence>
<organism evidence="8 9">
    <name type="scientific">Ajellomyces capsulatus (strain G186AR / H82 / ATCC MYA-2454 / RMSCC 2432)</name>
    <name type="common">Darling's disease fungus</name>
    <name type="synonym">Histoplasma capsulatum</name>
    <dbReference type="NCBI Taxonomy" id="447093"/>
    <lineage>
        <taxon>Eukaryota</taxon>
        <taxon>Fungi</taxon>
        <taxon>Dikarya</taxon>
        <taxon>Ascomycota</taxon>
        <taxon>Pezizomycotina</taxon>
        <taxon>Eurotiomycetes</taxon>
        <taxon>Eurotiomycetidae</taxon>
        <taxon>Onygenales</taxon>
        <taxon>Ajellomycetaceae</taxon>
        <taxon>Histoplasma</taxon>
    </lineage>
</organism>
<keyword evidence="9" id="KW-1185">Reference proteome</keyword>
<keyword evidence="6" id="KW-1133">Transmembrane helix</keyword>
<proteinExistence type="inferred from homology"/>
<comment type="catalytic activity">
    <reaction evidence="1">
        <text>Endohydrolysis of (1-&gt;3)- or (1-&gt;4)-linkages in beta-D-glucans when the glucose residue whose reducing group is involved in the linkage to be hydrolyzed is itself substituted at C-3.</text>
        <dbReference type="EC" id="3.2.1.6"/>
    </reaction>
</comment>
<evidence type="ECO:0000256" key="1">
    <source>
        <dbReference type="ARBA" id="ARBA00000124"/>
    </source>
</evidence>
<evidence type="ECO:0000259" key="7">
    <source>
        <dbReference type="PROSITE" id="PS51762"/>
    </source>
</evidence>
<dbReference type="Gene3D" id="2.60.120.200">
    <property type="match status" value="1"/>
</dbReference>
<dbReference type="FunFam" id="2.60.120.200:FF:000114">
    <property type="entry name" value="Probable endo-1,3(4)-beta-glucanase NFIA_089530"/>
    <property type="match status" value="1"/>
</dbReference>
<dbReference type="EC" id="3.2.1.6" evidence="3"/>
<evidence type="ECO:0000256" key="2">
    <source>
        <dbReference type="ARBA" id="ARBA00006865"/>
    </source>
</evidence>
<dbReference type="PANTHER" id="PTHR10963">
    <property type="entry name" value="GLYCOSYL HYDROLASE-RELATED"/>
    <property type="match status" value="1"/>
</dbReference>
<evidence type="ECO:0000313" key="9">
    <source>
        <dbReference type="Proteomes" id="UP000001631"/>
    </source>
</evidence>
<evidence type="ECO:0000313" key="8">
    <source>
        <dbReference type="EMBL" id="EEH10028.1"/>
    </source>
</evidence>
<dbReference type="SUPFAM" id="SSF49899">
    <property type="entry name" value="Concanavalin A-like lectins/glucanases"/>
    <property type="match status" value="1"/>
</dbReference>
<name>C0NFK7_AJECG</name>
<dbReference type="GO" id="GO:0052861">
    <property type="term" value="F:endo-1,3(4)-beta-glucanase activity"/>
    <property type="evidence" value="ECO:0007669"/>
    <property type="project" value="UniProtKB-EC"/>
</dbReference>
<feature type="domain" description="GH16" evidence="7">
    <location>
        <begin position="40"/>
        <end position="295"/>
    </location>
</feature>
<keyword evidence="4" id="KW-0378">Hydrolase</keyword>
<dbReference type="PANTHER" id="PTHR10963:SF24">
    <property type="entry name" value="GLYCOSIDASE C21B10.07-RELATED"/>
    <property type="match status" value="1"/>
</dbReference>
<gene>
    <name evidence="8" type="ORF">HCBG_01673</name>
</gene>
<dbReference type="STRING" id="447093.C0NFK7"/>
<dbReference type="Proteomes" id="UP000001631">
    <property type="component" value="Unassembled WGS sequence"/>
</dbReference>
<dbReference type="PROSITE" id="PS51762">
    <property type="entry name" value="GH16_2"/>
    <property type="match status" value="1"/>
</dbReference>
<dbReference type="GO" id="GO:0009251">
    <property type="term" value="P:glucan catabolic process"/>
    <property type="evidence" value="ECO:0007669"/>
    <property type="project" value="TreeGrafter"/>
</dbReference>